<evidence type="ECO:0000313" key="1">
    <source>
        <dbReference type="EMBL" id="KAF2844203.1"/>
    </source>
</evidence>
<proteinExistence type="predicted"/>
<reference evidence="1" key="1">
    <citation type="submission" date="2020-01" db="EMBL/GenBank/DDBJ databases">
        <authorList>
            <consortium name="DOE Joint Genome Institute"/>
            <person name="Haridas S."/>
            <person name="Albert R."/>
            <person name="Binder M."/>
            <person name="Bloem J."/>
            <person name="Labutti K."/>
            <person name="Salamov A."/>
            <person name="Andreopoulos B."/>
            <person name="Baker S.E."/>
            <person name="Barry K."/>
            <person name="Bills G."/>
            <person name="Bluhm B.H."/>
            <person name="Cannon C."/>
            <person name="Castanera R."/>
            <person name="Culley D.E."/>
            <person name="Daum C."/>
            <person name="Ezra D."/>
            <person name="Gonzalez J.B."/>
            <person name="Henrissat B."/>
            <person name="Kuo A."/>
            <person name="Liang C."/>
            <person name="Lipzen A."/>
            <person name="Lutzoni F."/>
            <person name="Magnuson J."/>
            <person name="Mondo S."/>
            <person name="Nolan M."/>
            <person name="Ohm R."/>
            <person name="Pangilinan J."/>
            <person name="Park H.-J."/>
            <person name="Ramirez L."/>
            <person name="Alfaro M."/>
            <person name="Sun H."/>
            <person name="Tritt A."/>
            <person name="Yoshinaga Y."/>
            <person name="Zwiers L.-H."/>
            <person name="Turgeon B.G."/>
            <person name="Goodwin S.B."/>
            <person name="Spatafora J.W."/>
            <person name="Crous P.W."/>
            <person name="Grigoriev I.V."/>
        </authorList>
    </citation>
    <scope>NUCLEOTIDE SEQUENCE</scope>
    <source>
        <strain evidence="1">IPT5</strain>
    </source>
</reference>
<keyword evidence="2" id="KW-1185">Reference proteome</keyword>
<dbReference type="InterPro" id="IPR036047">
    <property type="entry name" value="F-box-like_dom_sf"/>
</dbReference>
<evidence type="ECO:0008006" key="3">
    <source>
        <dbReference type="Google" id="ProtNLM"/>
    </source>
</evidence>
<organism evidence="1 2">
    <name type="scientific">Plenodomus tracheiphilus IPT5</name>
    <dbReference type="NCBI Taxonomy" id="1408161"/>
    <lineage>
        <taxon>Eukaryota</taxon>
        <taxon>Fungi</taxon>
        <taxon>Dikarya</taxon>
        <taxon>Ascomycota</taxon>
        <taxon>Pezizomycotina</taxon>
        <taxon>Dothideomycetes</taxon>
        <taxon>Pleosporomycetidae</taxon>
        <taxon>Pleosporales</taxon>
        <taxon>Pleosporineae</taxon>
        <taxon>Leptosphaeriaceae</taxon>
        <taxon>Plenodomus</taxon>
    </lineage>
</organism>
<sequence length="480" mass="54470">MTSIQKLPFEVLRQILGDVAEANTRDGATYTYGLSRASLPLSPTHSQRYVRGPLPPDQLRWDVSSVLRCVCRQWHDWALDYALRELYLRQWRGAERWVDLSPHRRLYPLYELVDRPTGTAVYRDPFAALRRTASICREFPGFGSAIRRVCVYGFYTAETVSLVYESLKECCSLTSLSCPWTAIRFLSRESWQMLLTGRRVRLESLELQCVEPTAQQIADKTNWIDVDPLRSVDFSCLHRLKIFGNTTHMPVTDSDVFTIASTTTGLREFHLTCNSSTTIDSVVAVAKAASATLRVLEHSPRSRDGFWHPHPGSPNGDSQHYCAMFRKLSRMETLSVSLPSICADFFSNDFNKFSGTLQVRAVHICEHESSRWTSGTVEALQLLLEKARIMIKRCSRDVTQRSLDVELFFAGYIFEPGAQTVHGDFSTLRRLSGDRWSPAAVASSKGPYGSTGLYEANEGVSFERIEEGDFLRANQWLYVL</sequence>
<dbReference type="Proteomes" id="UP000799423">
    <property type="component" value="Unassembled WGS sequence"/>
</dbReference>
<name>A0A6A7AMF1_9PLEO</name>
<evidence type="ECO:0000313" key="2">
    <source>
        <dbReference type="Proteomes" id="UP000799423"/>
    </source>
</evidence>
<dbReference type="EMBL" id="MU006402">
    <property type="protein sequence ID" value="KAF2844203.1"/>
    <property type="molecule type" value="Genomic_DNA"/>
</dbReference>
<accession>A0A6A7AMF1</accession>
<dbReference type="OrthoDB" id="3751153at2759"/>
<dbReference type="SUPFAM" id="SSF81383">
    <property type="entry name" value="F-box domain"/>
    <property type="match status" value="1"/>
</dbReference>
<protein>
    <recommendedName>
        <fullName evidence="3">F-box domain-containing protein</fullName>
    </recommendedName>
</protein>
<gene>
    <name evidence="1" type="ORF">T440DRAFT_523687</name>
</gene>
<dbReference type="AlphaFoldDB" id="A0A6A7AMF1"/>